<evidence type="ECO:0000313" key="9">
    <source>
        <dbReference type="EMBL" id="VEG30009.1"/>
    </source>
</evidence>
<name>A0A3S4UZB5_9ACTO</name>
<evidence type="ECO:0000256" key="4">
    <source>
        <dbReference type="ARBA" id="ARBA00022692"/>
    </source>
</evidence>
<dbReference type="KEGG" id="ahw:NCTC11636_02483"/>
<keyword evidence="2" id="KW-0813">Transport</keyword>
<dbReference type="GO" id="GO:0005886">
    <property type="term" value="C:plasma membrane"/>
    <property type="evidence" value="ECO:0007669"/>
    <property type="project" value="UniProtKB-SubCell"/>
</dbReference>
<feature type="transmembrane region" description="Helical" evidence="8">
    <location>
        <begin position="246"/>
        <end position="267"/>
    </location>
</feature>
<accession>A0A3S4UZB5</accession>
<dbReference type="PANTHER" id="PTHR43266">
    <property type="entry name" value="MACROLIDE-EFFLUX PROTEIN"/>
    <property type="match status" value="1"/>
</dbReference>
<dbReference type="InterPro" id="IPR011701">
    <property type="entry name" value="MFS"/>
</dbReference>
<dbReference type="Pfam" id="PF07690">
    <property type="entry name" value="MFS_1"/>
    <property type="match status" value="1"/>
</dbReference>
<comment type="subcellular location">
    <subcellularLocation>
        <location evidence="1">Cell membrane</location>
        <topology evidence="1">Multi-pass membrane protein</topology>
    </subcellularLocation>
</comment>
<dbReference type="EMBL" id="LR134350">
    <property type="protein sequence ID" value="VEG30009.1"/>
    <property type="molecule type" value="Genomic_DNA"/>
</dbReference>
<dbReference type="GO" id="GO:0022857">
    <property type="term" value="F:transmembrane transporter activity"/>
    <property type="evidence" value="ECO:0007669"/>
    <property type="project" value="InterPro"/>
</dbReference>
<dbReference type="Proteomes" id="UP000266895">
    <property type="component" value="Chromosome"/>
</dbReference>
<evidence type="ECO:0000256" key="6">
    <source>
        <dbReference type="ARBA" id="ARBA00023136"/>
    </source>
</evidence>
<keyword evidence="4 8" id="KW-0812">Transmembrane</keyword>
<gene>
    <name evidence="9" type="ORF">NCTC11636_02483</name>
</gene>
<feature type="transmembrane region" description="Helical" evidence="8">
    <location>
        <begin position="386"/>
        <end position="404"/>
    </location>
</feature>
<dbReference type="AlphaFoldDB" id="A0A3S4UZB5"/>
<dbReference type="OrthoDB" id="3227279at2"/>
<dbReference type="SUPFAM" id="SSF103473">
    <property type="entry name" value="MFS general substrate transporter"/>
    <property type="match status" value="1"/>
</dbReference>
<evidence type="ECO:0000256" key="7">
    <source>
        <dbReference type="SAM" id="MobiDB-lite"/>
    </source>
</evidence>
<evidence type="ECO:0000256" key="2">
    <source>
        <dbReference type="ARBA" id="ARBA00022448"/>
    </source>
</evidence>
<evidence type="ECO:0000256" key="5">
    <source>
        <dbReference type="ARBA" id="ARBA00022989"/>
    </source>
</evidence>
<feature type="transmembrane region" description="Helical" evidence="8">
    <location>
        <begin position="334"/>
        <end position="357"/>
    </location>
</feature>
<keyword evidence="6 8" id="KW-0472">Membrane</keyword>
<protein>
    <submittedName>
        <fullName evidence="9">Enterobactin exporter EntS</fullName>
    </submittedName>
</protein>
<feature type="transmembrane region" description="Helical" evidence="8">
    <location>
        <begin position="135"/>
        <end position="156"/>
    </location>
</feature>
<keyword evidence="3" id="KW-1003">Cell membrane</keyword>
<evidence type="ECO:0000313" key="10">
    <source>
        <dbReference type="Proteomes" id="UP000266895"/>
    </source>
</evidence>
<reference evidence="9 10" key="1">
    <citation type="submission" date="2018-12" db="EMBL/GenBank/DDBJ databases">
        <authorList>
            <consortium name="Pathogen Informatics"/>
        </authorList>
    </citation>
    <scope>NUCLEOTIDE SEQUENCE [LARGE SCALE GENOMIC DNA]</scope>
    <source>
        <strain evidence="9 10">NCTC11636</strain>
    </source>
</reference>
<feature type="transmembrane region" description="Helical" evidence="8">
    <location>
        <begin position="274"/>
        <end position="291"/>
    </location>
</feature>
<dbReference type="RefSeq" id="WP_126383533.1">
    <property type="nucleotide sequence ID" value="NZ_LR134350.1"/>
</dbReference>
<dbReference type="Gene3D" id="1.20.1250.20">
    <property type="entry name" value="MFS general substrate transporter like domains"/>
    <property type="match status" value="1"/>
</dbReference>
<sequence>MRALYLLVAGSFVNSLGAGMTAFALGVHVHSATGSATAVCLVQLCALAPLVVLAPAAGVLADRHDRRLVMVVGDGGSIGGLLIVLVGLGGSGGLGVICVGALVSSCLSALTEPALRATVTELVPRSGYLRASGMLQMASAAKFLVAPIAAGALYGLVGARGIVVVDAATCLVTVGCSLAVRRAVGAVAPREAEAGLRARLSEGWREVVGREAVRTLVLLMAVVTFAMGAVQSLVKPILLPVGSAGAVGLAETVAAVGLLAGSALVAARPSADPVRLLVAGLVGAGAAMTAVCLRPGLLWFAVTGALLFTALPACNAGADALVRSRIPDGVQARAWGLVSVLSQSGYLLAFAVVGPVADHLTEPLMADGGALAGSVGLVTGTGPGRGSALLVSVLGALVLGVAAVTHRRGATLSVAGSPHPPVRHSAVRTAEGASSDRG</sequence>
<dbReference type="PANTHER" id="PTHR43266:SF2">
    <property type="entry name" value="MAJOR FACILITATOR SUPERFAMILY (MFS) PROFILE DOMAIN-CONTAINING PROTEIN"/>
    <property type="match status" value="1"/>
</dbReference>
<feature type="transmembrane region" description="Helical" evidence="8">
    <location>
        <begin position="41"/>
        <end position="61"/>
    </location>
</feature>
<evidence type="ECO:0000256" key="3">
    <source>
        <dbReference type="ARBA" id="ARBA00022475"/>
    </source>
</evidence>
<keyword evidence="10" id="KW-1185">Reference proteome</keyword>
<evidence type="ECO:0000256" key="8">
    <source>
        <dbReference type="SAM" id="Phobius"/>
    </source>
</evidence>
<organism evidence="9 10">
    <name type="scientific">Actinomyces howellii</name>
    <dbReference type="NCBI Taxonomy" id="52771"/>
    <lineage>
        <taxon>Bacteria</taxon>
        <taxon>Bacillati</taxon>
        <taxon>Actinomycetota</taxon>
        <taxon>Actinomycetes</taxon>
        <taxon>Actinomycetales</taxon>
        <taxon>Actinomycetaceae</taxon>
        <taxon>Actinomyces</taxon>
    </lineage>
</organism>
<keyword evidence="5 8" id="KW-1133">Transmembrane helix</keyword>
<feature type="transmembrane region" description="Helical" evidence="8">
    <location>
        <begin position="297"/>
        <end position="322"/>
    </location>
</feature>
<proteinExistence type="predicted"/>
<evidence type="ECO:0000256" key="1">
    <source>
        <dbReference type="ARBA" id="ARBA00004651"/>
    </source>
</evidence>
<feature type="region of interest" description="Disordered" evidence="7">
    <location>
        <begin position="412"/>
        <end position="438"/>
    </location>
</feature>
<dbReference type="InterPro" id="IPR036259">
    <property type="entry name" value="MFS_trans_sf"/>
</dbReference>
<dbReference type="CDD" id="cd06173">
    <property type="entry name" value="MFS_MefA_like"/>
    <property type="match status" value="1"/>
</dbReference>
<feature type="transmembrane region" description="Helical" evidence="8">
    <location>
        <begin position="215"/>
        <end position="234"/>
    </location>
</feature>